<dbReference type="Pfam" id="PF07859">
    <property type="entry name" value="Abhydrolase_3"/>
    <property type="match status" value="1"/>
</dbReference>
<dbReference type="eggNOG" id="KOG1515">
    <property type="taxonomic scope" value="Eukaryota"/>
</dbReference>
<name>A0A0L0HIL0_SPIPD</name>
<dbReference type="InParanoid" id="A0A0L0HIL0"/>
<feature type="domain" description="Alpha/beta hydrolase fold-3" evidence="3">
    <location>
        <begin position="116"/>
        <end position="334"/>
    </location>
</feature>
<gene>
    <name evidence="4" type="ORF">SPPG_03787</name>
</gene>
<evidence type="ECO:0000313" key="5">
    <source>
        <dbReference type="Proteomes" id="UP000053201"/>
    </source>
</evidence>
<dbReference type="OMA" id="KNEHRVV"/>
<dbReference type="Proteomes" id="UP000053201">
    <property type="component" value="Unassembled WGS sequence"/>
</dbReference>
<comment type="similarity">
    <text evidence="1">Belongs to the 'GDXG' lipolytic enzyme family.</text>
</comment>
<accession>A0A0L0HIL0</accession>
<dbReference type="EMBL" id="KQ257455">
    <property type="protein sequence ID" value="KND00664.1"/>
    <property type="molecule type" value="Genomic_DNA"/>
</dbReference>
<evidence type="ECO:0000313" key="4">
    <source>
        <dbReference type="EMBL" id="KND00664.1"/>
    </source>
</evidence>
<sequence length="455" mass="51537">MRSSTQIDREAFELDQRSRPLRSPLPTWSRTFTMTLGVLRGTLEANKNSLRRARLLTDKAATPVPLRVKLSKIYIPRRKDVLPEGMAEKDAEGAIKAEWVDWEPIKNDKSAADRVILYVHGGAYFICSRKTHRGITYRLAKYAKARLLAIDYRLAPEATFPVPLSDVLSAYLFLIDPPPHTGAPKYRPEQITFMGDSAGGGLALSAILWLRDNGRQFPMPGAAALMSPWMDLTHSMPSWRLNNPYDYLPDGSNDPKYINPERSHYYVSHNSFLDHPLVSPLYAKENPNRPLPPMIIQCGDAEKLRDEIITFVEEKFPTSAIQLELYEDQVHVFQMFASLESISKLGLRRFGEWILGVTSQYAKERAPRVEHNVLRILNRKGHPVSVVKNALDIVEEARRILIGRGQWSGDKKFGKPKLSRGESAFVVNPEYVQYDEEVAEELDKLAIAGGQVQSK</sequence>
<evidence type="ECO:0000256" key="2">
    <source>
        <dbReference type="ARBA" id="ARBA00022801"/>
    </source>
</evidence>
<dbReference type="STRING" id="645134.A0A0L0HIL0"/>
<dbReference type="InterPro" id="IPR002168">
    <property type="entry name" value="Lipase_GDXG_HIS_AS"/>
</dbReference>
<dbReference type="GO" id="GO:0016787">
    <property type="term" value="F:hydrolase activity"/>
    <property type="evidence" value="ECO:0007669"/>
    <property type="project" value="UniProtKB-KW"/>
</dbReference>
<protein>
    <recommendedName>
        <fullName evidence="3">Alpha/beta hydrolase fold-3 domain-containing protein</fullName>
    </recommendedName>
</protein>
<dbReference type="PANTHER" id="PTHR48081:SF8">
    <property type="entry name" value="ALPHA_BETA HYDROLASE FOLD-3 DOMAIN-CONTAINING PROTEIN-RELATED"/>
    <property type="match status" value="1"/>
</dbReference>
<dbReference type="Gene3D" id="3.40.50.1820">
    <property type="entry name" value="alpha/beta hydrolase"/>
    <property type="match status" value="1"/>
</dbReference>
<dbReference type="RefSeq" id="XP_016608703.1">
    <property type="nucleotide sequence ID" value="XM_016752036.1"/>
</dbReference>
<keyword evidence="2" id="KW-0378">Hydrolase</keyword>
<dbReference type="PANTHER" id="PTHR48081">
    <property type="entry name" value="AB HYDROLASE SUPERFAMILY PROTEIN C4A8.06C"/>
    <property type="match status" value="1"/>
</dbReference>
<dbReference type="InterPro" id="IPR050300">
    <property type="entry name" value="GDXG_lipolytic_enzyme"/>
</dbReference>
<evidence type="ECO:0000256" key="1">
    <source>
        <dbReference type="ARBA" id="ARBA00010515"/>
    </source>
</evidence>
<evidence type="ECO:0000259" key="3">
    <source>
        <dbReference type="Pfam" id="PF07859"/>
    </source>
</evidence>
<dbReference type="SUPFAM" id="SSF53474">
    <property type="entry name" value="alpha/beta-Hydrolases"/>
    <property type="match status" value="1"/>
</dbReference>
<proteinExistence type="inferred from homology"/>
<organism evidence="4 5">
    <name type="scientific">Spizellomyces punctatus (strain DAOM BR117)</name>
    <dbReference type="NCBI Taxonomy" id="645134"/>
    <lineage>
        <taxon>Eukaryota</taxon>
        <taxon>Fungi</taxon>
        <taxon>Fungi incertae sedis</taxon>
        <taxon>Chytridiomycota</taxon>
        <taxon>Chytridiomycota incertae sedis</taxon>
        <taxon>Chytridiomycetes</taxon>
        <taxon>Spizellomycetales</taxon>
        <taxon>Spizellomycetaceae</taxon>
        <taxon>Spizellomyces</taxon>
    </lineage>
</organism>
<dbReference type="InterPro" id="IPR013094">
    <property type="entry name" value="AB_hydrolase_3"/>
</dbReference>
<dbReference type="InterPro" id="IPR029058">
    <property type="entry name" value="AB_hydrolase_fold"/>
</dbReference>
<dbReference type="OrthoDB" id="408631at2759"/>
<dbReference type="GeneID" id="27687277"/>
<keyword evidence="5" id="KW-1185">Reference proteome</keyword>
<reference evidence="4 5" key="1">
    <citation type="submission" date="2009-08" db="EMBL/GenBank/DDBJ databases">
        <title>The Genome Sequence of Spizellomyces punctatus strain DAOM BR117.</title>
        <authorList>
            <consortium name="The Broad Institute Genome Sequencing Platform"/>
            <person name="Russ C."/>
            <person name="Cuomo C."/>
            <person name="Shea T."/>
            <person name="Young S.K."/>
            <person name="Zeng Q."/>
            <person name="Koehrsen M."/>
            <person name="Haas B."/>
            <person name="Borodovsky M."/>
            <person name="Guigo R."/>
            <person name="Alvarado L."/>
            <person name="Berlin A."/>
            <person name="Bochicchio J."/>
            <person name="Borenstein D."/>
            <person name="Chapman S."/>
            <person name="Chen Z."/>
            <person name="Engels R."/>
            <person name="Freedman E."/>
            <person name="Gellesch M."/>
            <person name="Goldberg J."/>
            <person name="Griggs A."/>
            <person name="Gujja S."/>
            <person name="Heiman D."/>
            <person name="Hepburn T."/>
            <person name="Howarth C."/>
            <person name="Jen D."/>
            <person name="Larson L."/>
            <person name="Lewis B."/>
            <person name="Mehta T."/>
            <person name="Park D."/>
            <person name="Pearson M."/>
            <person name="Roberts A."/>
            <person name="Saif S."/>
            <person name="Shenoy N."/>
            <person name="Sisk P."/>
            <person name="Stolte C."/>
            <person name="Sykes S."/>
            <person name="Thomson T."/>
            <person name="Walk T."/>
            <person name="White J."/>
            <person name="Yandava C."/>
            <person name="Burger G."/>
            <person name="Gray M.W."/>
            <person name="Holland P.W.H."/>
            <person name="King N."/>
            <person name="Lang F.B.F."/>
            <person name="Roger A.J."/>
            <person name="Ruiz-Trillo I."/>
            <person name="Lander E."/>
            <person name="Nusbaum C."/>
        </authorList>
    </citation>
    <scope>NUCLEOTIDE SEQUENCE [LARGE SCALE GENOMIC DNA]</scope>
    <source>
        <strain evidence="4 5">DAOM BR117</strain>
    </source>
</reference>
<dbReference type="AlphaFoldDB" id="A0A0L0HIL0"/>
<dbReference type="PROSITE" id="PS01173">
    <property type="entry name" value="LIPASE_GDXG_HIS"/>
    <property type="match status" value="1"/>
</dbReference>
<dbReference type="VEuPathDB" id="FungiDB:SPPG_03787"/>